<dbReference type="PROSITE" id="PS00893">
    <property type="entry name" value="NUDIX_BOX"/>
    <property type="match status" value="1"/>
</dbReference>
<dbReference type="GO" id="GO:0006298">
    <property type="term" value="P:mismatch repair"/>
    <property type="evidence" value="ECO:0007669"/>
    <property type="project" value="TreeGrafter"/>
</dbReference>
<dbReference type="CDD" id="cd03425">
    <property type="entry name" value="NUDIX_MutT_NudA_like"/>
    <property type="match status" value="1"/>
</dbReference>
<comment type="catalytic activity">
    <reaction evidence="1">
        <text>Hydrolyzes free adenine bases from 7,8-dihydro-8-oxoguanine:adenine mismatched double-stranded DNA, leaving an apurinic site.</text>
        <dbReference type="EC" id="3.2.2.31"/>
    </reaction>
</comment>
<evidence type="ECO:0000256" key="4">
    <source>
        <dbReference type="ARBA" id="ARBA00008343"/>
    </source>
</evidence>
<protein>
    <recommendedName>
        <fullName evidence="6">Adenine DNA glycosylase</fullName>
        <ecNumber evidence="5">3.2.2.31</ecNumber>
    </recommendedName>
</protein>
<dbReference type="GO" id="GO:0051539">
    <property type="term" value="F:4 iron, 4 sulfur cluster binding"/>
    <property type="evidence" value="ECO:0007669"/>
    <property type="project" value="UniProtKB-KW"/>
</dbReference>
<dbReference type="Pfam" id="PF00730">
    <property type="entry name" value="HhH-GPD"/>
    <property type="match status" value="1"/>
</dbReference>
<dbReference type="InterPro" id="IPR003265">
    <property type="entry name" value="HhH-GPD_domain"/>
</dbReference>
<evidence type="ECO:0000256" key="13">
    <source>
        <dbReference type="ARBA" id="ARBA00023204"/>
    </source>
</evidence>
<keyword evidence="7" id="KW-0004">4Fe-4S</keyword>
<dbReference type="PANTHER" id="PTHR42944:SF1">
    <property type="entry name" value="ADENINE DNA GLYCOSYLASE"/>
    <property type="match status" value="1"/>
</dbReference>
<evidence type="ECO:0000256" key="2">
    <source>
        <dbReference type="ARBA" id="ARBA00001966"/>
    </source>
</evidence>
<dbReference type="EMBL" id="JAATJA010000002">
    <property type="protein sequence ID" value="NJB68901.1"/>
    <property type="molecule type" value="Genomic_DNA"/>
</dbReference>
<evidence type="ECO:0000256" key="12">
    <source>
        <dbReference type="ARBA" id="ARBA00023014"/>
    </source>
</evidence>
<dbReference type="SUPFAM" id="SSF48150">
    <property type="entry name" value="DNA-glycosylase"/>
    <property type="match status" value="1"/>
</dbReference>
<dbReference type="InterPro" id="IPR029119">
    <property type="entry name" value="MutY_C"/>
</dbReference>
<evidence type="ECO:0000256" key="10">
    <source>
        <dbReference type="ARBA" id="ARBA00022801"/>
    </source>
</evidence>
<dbReference type="InterPro" id="IPR023170">
    <property type="entry name" value="HhH_base_excis_C"/>
</dbReference>
<dbReference type="InterPro" id="IPR004036">
    <property type="entry name" value="Endonuclease-III-like_CS2"/>
</dbReference>
<dbReference type="AlphaFoldDB" id="A0A846QLA6"/>
<comment type="cofactor">
    <cofactor evidence="2">
        <name>[4Fe-4S] cluster</name>
        <dbReference type="ChEBI" id="CHEBI:49883"/>
    </cofactor>
</comment>
<dbReference type="GO" id="GO:0006284">
    <property type="term" value="P:base-excision repair"/>
    <property type="evidence" value="ECO:0007669"/>
    <property type="project" value="InterPro"/>
</dbReference>
<evidence type="ECO:0000256" key="9">
    <source>
        <dbReference type="ARBA" id="ARBA00022763"/>
    </source>
</evidence>
<dbReference type="GO" id="GO:0000701">
    <property type="term" value="F:purine-specific mismatch base pair DNA N-glycosylase activity"/>
    <property type="evidence" value="ECO:0007669"/>
    <property type="project" value="UniProtKB-EC"/>
</dbReference>
<evidence type="ECO:0000256" key="14">
    <source>
        <dbReference type="ARBA" id="ARBA00023295"/>
    </source>
</evidence>
<feature type="domain" description="Nudix hydrolase" evidence="15">
    <location>
        <begin position="228"/>
        <end position="355"/>
    </location>
</feature>
<dbReference type="GO" id="GO:0034039">
    <property type="term" value="F:8-oxo-7,8-dihydroguanine DNA N-glycosylase activity"/>
    <property type="evidence" value="ECO:0007669"/>
    <property type="project" value="TreeGrafter"/>
</dbReference>
<dbReference type="PROSITE" id="PS01155">
    <property type="entry name" value="ENDONUCLEASE_III_2"/>
    <property type="match status" value="1"/>
</dbReference>
<keyword evidence="12" id="KW-0411">Iron-sulfur</keyword>
<dbReference type="PROSITE" id="PS51462">
    <property type="entry name" value="NUDIX"/>
    <property type="match status" value="1"/>
</dbReference>
<reference evidence="16 17" key="1">
    <citation type="submission" date="2020-03" db="EMBL/GenBank/DDBJ databases">
        <title>Genomic Encyclopedia of Type Strains, Phase IV (KMG-IV): sequencing the most valuable type-strain genomes for metagenomic binning, comparative biology and taxonomic classification.</title>
        <authorList>
            <person name="Goeker M."/>
        </authorList>
    </citation>
    <scope>NUCLEOTIDE SEQUENCE [LARGE SCALE GENOMIC DNA]</scope>
    <source>
        <strain evidence="16 17">DSM 24233</strain>
    </source>
</reference>
<keyword evidence="9" id="KW-0227">DNA damage</keyword>
<dbReference type="PRINTS" id="PR00502">
    <property type="entry name" value="NUDIXFAMILY"/>
</dbReference>
<evidence type="ECO:0000259" key="15">
    <source>
        <dbReference type="PROSITE" id="PS51462"/>
    </source>
</evidence>
<dbReference type="CDD" id="cd00056">
    <property type="entry name" value="ENDO3c"/>
    <property type="match status" value="1"/>
</dbReference>
<gene>
    <name evidence="16" type="ORF">GGQ74_002574</name>
</gene>
<organism evidence="16 17">
    <name type="scientific">Desulfobaculum xiamenense</name>
    <dbReference type="NCBI Taxonomy" id="995050"/>
    <lineage>
        <taxon>Bacteria</taxon>
        <taxon>Pseudomonadati</taxon>
        <taxon>Thermodesulfobacteriota</taxon>
        <taxon>Desulfovibrionia</taxon>
        <taxon>Desulfovibrionales</taxon>
        <taxon>Desulfovibrionaceae</taxon>
        <taxon>Desulfobaculum</taxon>
    </lineage>
</organism>
<dbReference type="InterPro" id="IPR015797">
    <property type="entry name" value="NUDIX_hydrolase-like_dom_sf"/>
</dbReference>
<sequence>MPESSTFARRIIDWFEHNRRDLPWRRTYTPYQVWISEMMLQQTQMDRAVPYFERFVARFPDVHALAAANEEEVLKLWEGLGYYSRARNIARAARIVAESGGEFPRSRAELTALPGIGPYTAGAILSIAYNEDEPAVDANVERVYARVFDIDAPMAEREAKARVRELAAQLLPTGESRIYNQAVMELGALVCTPRAPRCDTCPVSEDCEARRLGIVAQRPVPGRKKDIVPLEVATGVLVRDGRLFVQKRPEGQVWAGLWEFPGGTVEAGETPQQAVVREFDEETGFTVSVREPIAIVRHGYTRFRVTLHCFLLDMADASAEPHLTAATEYRWATPRQLDELAFPAGHRKLMDLMRGDIRFTHLFRI</sequence>
<dbReference type="InterPro" id="IPR020084">
    <property type="entry name" value="NUDIX_hydrolase_CS"/>
</dbReference>
<dbReference type="InterPro" id="IPR020476">
    <property type="entry name" value="Nudix_hydrolase"/>
</dbReference>
<evidence type="ECO:0000256" key="7">
    <source>
        <dbReference type="ARBA" id="ARBA00022485"/>
    </source>
</evidence>
<keyword evidence="13" id="KW-0234">DNA repair</keyword>
<dbReference type="PANTHER" id="PTHR42944">
    <property type="entry name" value="ADENINE DNA GLYCOSYLASE"/>
    <property type="match status" value="1"/>
</dbReference>
<dbReference type="InterPro" id="IPR000086">
    <property type="entry name" value="NUDIX_hydrolase_dom"/>
</dbReference>
<dbReference type="FunFam" id="1.10.340.30:FF:000002">
    <property type="entry name" value="Adenine DNA glycosylase"/>
    <property type="match status" value="1"/>
</dbReference>
<evidence type="ECO:0000256" key="5">
    <source>
        <dbReference type="ARBA" id="ARBA00012045"/>
    </source>
</evidence>
<dbReference type="SMART" id="SM00525">
    <property type="entry name" value="FES"/>
    <property type="match status" value="1"/>
</dbReference>
<dbReference type="GO" id="GO:0046872">
    <property type="term" value="F:metal ion binding"/>
    <property type="evidence" value="ECO:0007669"/>
    <property type="project" value="UniProtKB-KW"/>
</dbReference>
<dbReference type="EC" id="3.2.2.31" evidence="5"/>
<dbReference type="Pfam" id="PF10576">
    <property type="entry name" value="EndIII_4Fe-2S"/>
    <property type="match status" value="1"/>
</dbReference>
<keyword evidence="10 16" id="KW-0378">Hydrolase</keyword>
<evidence type="ECO:0000256" key="11">
    <source>
        <dbReference type="ARBA" id="ARBA00023004"/>
    </source>
</evidence>
<keyword evidence="8" id="KW-0479">Metal-binding</keyword>
<dbReference type="Pfam" id="PF00633">
    <property type="entry name" value="HHH"/>
    <property type="match status" value="1"/>
</dbReference>
<keyword evidence="11" id="KW-0408">Iron</keyword>
<dbReference type="Pfam" id="PF14815">
    <property type="entry name" value="NUDIX_4"/>
    <property type="match status" value="1"/>
</dbReference>
<dbReference type="InterPro" id="IPR044298">
    <property type="entry name" value="MIG/MutY"/>
</dbReference>
<proteinExistence type="inferred from homology"/>
<dbReference type="Gene3D" id="3.90.79.10">
    <property type="entry name" value="Nucleoside Triphosphate Pyrophosphohydrolase"/>
    <property type="match status" value="1"/>
</dbReference>
<comment type="caution">
    <text evidence="16">The sequence shown here is derived from an EMBL/GenBank/DDBJ whole genome shotgun (WGS) entry which is preliminary data.</text>
</comment>
<evidence type="ECO:0000256" key="6">
    <source>
        <dbReference type="ARBA" id="ARBA00022023"/>
    </source>
</evidence>
<name>A0A846QLA6_9BACT</name>
<dbReference type="InterPro" id="IPR000445">
    <property type="entry name" value="HhH_motif"/>
</dbReference>
<dbReference type="Gene3D" id="1.10.340.30">
    <property type="entry name" value="Hypothetical protein, domain 2"/>
    <property type="match status" value="1"/>
</dbReference>
<dbReference type="GO" id="GO:0032357">
    <property type="term" value="F:oxidized purine DNA binding"/>
    <property type="evidence" value="ECO:0007669"/>
    <property type="project" value="TreeGrafter"/>
</dbReference>
<dbReference type="GO" id="GO:0035485">
    <property type="term" value="F:adenine/guanine mispair binding"/>
    <property type="evidence" value="ECO:0007669"/>
    <property type="project" value="TreeGrafter"/>
</dbReference>
<evidence type="ECO:0000256" key="8">
    <source>
        <dbReference type="ARBA" id="ARBA00022723"/>
    </source>
</evidence>
<comment type="function">
    <text evidence="3">Adenine glycosylase active on G-A mispairs. MutY also corrects error-prone DNA synthesis past GO lesions which are due to the oxidatively damaged form of guanine: 7,8-dihydro-8-oxoguanine (8-oxo-dGTP).</text>
</comment>
<dbReference type="Gene3D" id="1.10.1670.10">
    <property type="entry name" value="Helix-hairpin-Helix base-excision DNA repair enzymes (C-terminal)"/>
    <property type="match status" value="1"/>
</dbReference>
<dbReference type="NCBIfam" id="TIGR01084">
    <property type="entry name" value="mutY"/>
    <property type="match status" value="1"/>
</dbReference>
<keyword evidence="14 16" id="KW-0326">Glycosidase</keyword>
<dbReference type="InterPro" id="IPR005760">
    <property type="entry name" value="A/G_AdeGlyc_MutY"/>
</dbReference>
<evidence type="ECO:0000256" key="3">
    <source>
        <dbReference type="ARBA" id="ARBA00002933"/>
    </source>
</evidence>
<comment type="similarity">
    <text evidence="4">Belongs to the Nth/MutY family.</text>
</comment>
<keyword evidence="17" id="KW-1185">Reference proteome</keyword>
<dbReference type="Proteomes" id="UP000580856">
    <property type="component" value="Unassembled WGS sequence"/>
</dbReference>
<dbReference type="InterPro" id="IPR003651">
    <property type="entry name" value="Endonuclease3_FeS-loop_motif"/>
</dbReference>
<dbReference type="InterPro" id="IPR011257">
    <property type="entry name" value="DNA_glycosylase"/>
</dbReference>
<accession>A0A846QLA6</accession>
<dbReference type="SMART" id="SM00478">
    <property type="entry name" value="ENDO3c"/>
    <property type="match status" value="1"/>
</dbReference>
<evidence type="ECO:0000313" key="17">
    <source>
        <dbReference type="Proteomes" id="UP000580856"/>
    </source>
</evidence>
<dbReference type="RefSeq" id="WP_167941932.1">
    <property type="nucleotide sequence ID" value="NZ_JAATJA010000002.1"/>
</dbReference>
<dbReference type="SUPFAM" id="SSF55811">
    <property type="entry name" value="Nudix"/>
    <property type="match status" value="1"/>
</dbReference>
<evidence type="ECO:0000256" key="1">
    <source>
        <dbReference type="ARBA" id="ARBA00000843"/>
    </source>
</evidence>
<evidence type="ECO:0000313" key="16">
    <source>
        <dbReference type="EMBL" id="NJB68901.1"/>
    </source>
</evidence>